<dbReference type="EMBL" id="FTLX01000008">
    <property type="protein sequence ID" value="SIR46312.1"/>
    <property type="molecule type" value="Genomic_DNA"/>
</dbReference>
<name>A0A1N7B4U9_9BACI</name>
<protein>
    <submittedName>
        <fullName evidence="2">Uncharacterized protein</fullName>
    </submittedName>
</protein>
<reference evidence="2 3" key="1">
    <citation type="submission" date="2017-01" db="EMBL/GenBank/DDBJ databases">
        <authorList>
            <person name="Mah S.A."/>
            <person name="Swanson W.J."/>
            <person name="Moy G.W."/>
            <person name="Vacquier V.D."/>
        </authorList>
    </citation>
    <scope>NUCLEOTIDE SEQUENCE [LARGE SCALE GENOMIC DNA]</scope>
    <source>
        <strain evidence="2 3">NIO-1016</strain>
    </source>
</reference>
<dbReference type="Proteomes" id="UP000186385">
    <property type="component" value="Unassembled WGS sequence"/>
</dbReference>
<gene>
    <name evidence="2" type="ORF">SAMN05443094_108145</name>
</gene>
<dbReference type="RefSeq" id="WP_169714113.1">
    <property type="nucleotide sequence ID" value="NZ_FTLX01000008.1"/>
</dbReference>
<sequence>MNFKEREVEPVNSMVTSFEDMEILGRQMERQRTNEELMKHERQPDPVQYDEAIDGKE</sequence>
<proteinExistence type="predicted"/>
<accession>A0A1N7B4U9</accession>
<feature type="region of interest" description="Disordered" evidence="1">
    <location>
        <begin position="32"/>
        <end position="57"/>
    </location>
</feature>
<evidence type="ECO:0000313" key="2">
    <source>
        <dbReference type="EMBL" id="SIR46312.1"/>
    </source>
</evidence>
<evidence type="ECO:0000313" key="3">
    <source>
        <dbReference type="Proteomes" id="UP000186385"/>
    </source>
</evidence>
<dbReference type="AlphaFoldDB" id="A0A1N7B4U9"/>
<dbReference type="STRING" id="1017273.SAMN05443094_108145"/>
<feature type="compositionally biased region" description="Basic and acidic residues" evidence="1">
    <location>
        <begin position="32"/>
        <end position="44"/>
    </location>
</feature>
<organism evidence="2 3">
    <name type="scientific">Domibacillus enclensis</name>
    <dbReference type="NCBI Taxonomy" id="1017273"/>
    <lineage>
        <taxon>Bacteria</taxon>
        <taxon>Bacillati</taxon>
        <taxon>Bacillota</taxon>
        <taxon>Bacilli</taxon>
        <taxon>Bacillales</taxon>
        <taxon>Bacillaceae</taxon>
        <taxon>Domibacillus</taxon>
    </lineage>
</organism>
<evidence type="ECO:0000256" key="1">
    <source>
        <dbReference type="SAM" id="MobiDB-lite"/>
    </source>
</evidence>